<gene>
    <name evidence="1" type="ORF">RhiirA5_433992</name>
</gene>
<dbReference type="Proteomes" id="UP000232722">
    <property type="component" value="Unassembled WGS sequence"/>
</dbReference>
<accession>A0A2N0NQU2</accession>
<evidence type="ECO:0000313" key="1">
    <source>
        <dbReference type="EMBL" id="PKB96937.1"/>
    </source>
</evidence>
<reference evidence="1 2" key="2">
    <citation type="submission" date="2017-09" db="EMBL/GenBank/DDBJ databases">
        <title>Extensive intraspecific genome diversity in a model arbuscular mycorrhizal fungus.</title>
        <authorList>
            <person name="Chen E.C."/>
            <person name="Morin E."/>
            <person name="Beaudet D."/>
            <person name="Noel J."/>
            <person name="Ndikumana S."/>
            <person name="Charron P."/>
            <person name="St-Onge C."/>
            <person name="Giorgi J."/>
            <person name="Grigoriev I.V."/>
            <person name="Roux C."/>
            <person name="Martin F.M."/>
            <person name="Corradi N."/>
        </authorList>
    </citation>
    <scope>NUCLEOTIDE SEQUENCE [LARGE SCALE GENOMIC DNA]</scope>
    <source>
        <strain evidence="1 2">A5</strain>
    </source>
</reference>
<organism evidence="1 2">
    <name type="scientific">Rhizophagus irregularis</name>
    <dbReference type="NCBI Taxonomy" id="588596"/>
    <lineage>
        <taxon>Eukaryota</taxon>
        <taxon>Fungi</taxon>
        <taxon>Fungi incertae sedis</taxon>
        <taxon>Mucoromycota</taxon>
        <taxon>Glomeromycotina</taxon>
        <taxon>Glomeromycetes</taxon>
        <taxon>Glomerales</taxon>
        <taxon>Glomeraceae</taxon>
        <taxon>Rhizophagus</taxon>
    </lineage>
</organism>
<evidence type="ECO:0000313" key="2">
    <source>
        <dbReference type="Proteomes" id="UP000232722"/>
    </source>
</evidence>
<reference evidence="1 2" key="1">
    <citation type="submission" date="2016-04" db="EMBL/GenBank/DDBJ databases">
        <title>Genome analyses suggest a sexual origin of heterokaryosis in a supposedly ancient asexual fungus.</title>
        <authorList>
            <person name="Ropars J."/>
            <person name="Sedzielewska K."/>
            <person name="Noel J."/>
            <person name="Charron P."/>
            <person name="Farinelli L."/>
            <person name="Marton T."/>
            <person name="Kruger M."/>
            <person name="Pelin A."/>
            <person name="Brachmann A."/>
            <person name="Corradi N."/>
        </authorList>
    </citation>
    <scope>NUCLEOTIDE SEQUENCE [LARGE SCALE GENOMIC DNA]</scope>
    <source>
        <strain evidence="1 2">A5</strain>
    </source>
</reference>
<protein>
    <submittedName>
        <fullName evidence="1">Uncharacterized protein</fullName>
    </submittedName>
</protein>
<dbReference type="AlphaFoldDB" id="A0A2N0NQU2"/>
<proteinExistence type="predicted"/>
<sequence>MPKLSVLAFLHVKLKENTPEPIILALLHTFEKHIQYLKKHFVAAELQFLSHVIGKKGGKPDSEKVDKMVNYPKSENCEKF</sequence>
<comment type="caution">
    <text evidence="1">The sequence shown here is derived from an EMBL/GenBank/DDBJ whole genome shotgun (WGS) entry which is preliminary data.</text>
</comment>
<name>A0A2N0NQU2_9GLOM</name>
<dbReference type="EMBL" id="LLXJ01003531">
    <property type="protein sequence ID" value="PKB96937.1"/>
    <property type="molecule type" value="Genomic_DNA"/>
</dbReference>